<dbReference type="AlphaFoldDB" id="A0A5R9A029"/>
<dbReference type="GO" id="GO:0008641">
    <property type="term" value="F:ubiquitin-like modifier activating enzyme activity"/>
    <property type="evidence" value="ECO:0007669"/>
    <property type="project" value="InterPro"/>
</dbReference>
<evidence type="ECO:0000313" key="3">
    <source>
        <dbReference type="Proteomes" id="UP000306544"/>
    </source>
</evidence>
<protein>
    <submittedName>
        <fullName evidence="2">Thiamine biosynthesis protein ThiF</fullName>
    </submittedName>
</protein>
<organism evidence="2 3">
    <name type="scientific">Nesterenkonia sphaerica</name>
    <dbReference type="NCBI Taxonomy" id="1804988"/>
    <lineage>
        <taxon>Bacteria</taxon>
        <taxon>Bacillati</taxon>
        <taxon>Actinomycetota</taxon>
        <taxon>Actinomycetes</taxon>
        <taxon>Micrococcales</taxon>
        <taxon>Micrococcaceae</taxon>
        <taxon>Nesterenkonia</taxon>
    </lineage>
</organism>
<dbReference type="InterPro" id="IPR000594">
    <property type="entry name" value="ThiF_NAD_FAD-bd"/>
</dbReference>
<dbReference type="Proteomes" id="UP000306544">
    <property type="component" value="Unassembled WGS sequence"/>
</dbReference>
<gene>
    <name evidence="2" type="ORF">FEF27_12760</name>
</gene>
<evidence type="ECO:0000259" key="1">
    <source>
        <dbReference type="Pfam" id="PF00899"/>
    </source>
</evidence>
<dbReference type="InterPro" id="IPR032865">
    <property type="entry name" value="Prok-E2_A"/>
</dbReference>
<dbReference type="Pfam" id="PF14457">
    <property type="entry name" value="Prok-E2_A"/>
    <property type="match status" value="1"/>
</dbReference>
<dbReference type="Gene3D" id="3.40.50.720">
    <property type="entry name" value="NAD(P)-binding Rossmann-like Domain"/>
    <property type="match status" value="1"/>
</dbReference>
<name>A0A5R9A029_9MICC</name>
<dbReference type="EMBL" id="VAWA01000034">
    <property type="protein sequence ID" value="TLP71126.1"/>
    <property type="molecule type" value="Genomic_DNA"/>
</dbReference>
<dbReference type="InterPro" id="IPR035985">
    <property type="entry name" value="Ubiquitin-activating_enz"/>
</dbReference>
<keyword evidence="3" id="KW-1185">Reference proteome</keyword>
<sequence>MEPTELVEVTVPRSAQRPPTVHVTHPRFVGYPHVLNGLLLCIYLDPSREWSPDDGAVGFLNRLWGWFEAAAGGKFDPHTALFHAVGGTDHTDPSTPTVVVRHEIERGRRRVFFSRRSDHRFDMQLDDHPDRLSVPVVTADAPLPLGPGTTIFELSMTLDDPDMKRGGQPALGMRPTHESLYLVLVAAAKRNSAASPQPFVLRVPHPAGGTPHVLVGSVSADIADALRGGQEVSDPKIAWWRVSDERASVTTRRDSTRPTVAFAEREILLIGCGGLGSWIAEFIARAGARRIVLSDSATITGGLLVRQNYTEADLGSQKEAGLAKRLRAINDSVDVEVLSDSEGGDFADFDLIIDATVSLALSQSLSSASLTVMTVQVAVDPRTASTGMVLIKPDSCPETLAELDHRAGKIVGQDPRLEDYHSLWSPGTHDMLVPTRGCSVPTFHGSAADLASAAGVMVSLVGQQLLAPTAGVHLFSLPHSASPDTPASVFITLEPA</sequence>
<dbReference type="SUPFAM" id="SSF69572">
    <property type="entry name" value="Activating enzymes of the ubiquitin-like proteins"/>
    <property type="match status" value="1"/>
</dbReference>
<proteinExistence type="predicted"/>
<dbReference type="OrthoDB" id="6377837at2"/>
<reference evidence="2 3" key="1">
    <citation type="submission" date="2019-05" db="EMBL/GenBank/DDBJ databases">
        <title>Nesterenkonia sp. GY239, isolated from the Southern Atlantic Ocean.</title>
        <authorList>
            <person name="Zhang G."/>
        </authorList>
    </citation>
    <scope>NUCLEOTIDE SEQUENCE [LARGE SCALE GENOMIC DNA]</scope>
    <source>
        <strain evidence="2 3">GY239</strain>
    </source>
</reference>
<dbReference type="Pfam" id="PF00899">
    <property type="entry name" value="ThiF"/>
    <property type="match status" value="1"/>
</dbReference>
<evidence type="ECO:0000313" key="2">
    <source>
        <dbReference type="EMBL" id="TLP71126.1"/>
    </source>
</evidence>
<comment type="caution">
    <text evidence="2">The sequence shown here is derived from an EMBL/GenBank/DDBJ whole genome shotgun (WGS) entry which is preliminary data.</text>
</comment>
<feature type="domain" description="THIF-type NAD/FAD binding fold" evidence="1">
    <location>
        <begin position="265"/>
        <end position="370"/>
    </location>
</feature>
<accession>A0A5R9A029</accession>